<dbReference type="InterPro" id="IPR000172">
    <property type="entry name" value="GMC_OxRdtase_N"/>
</dbReference>
<dbReference type="Gene3D" id="3.50.50.60">
    <property type="entry name" value="FAD/NAD(P)-binding domain"/>
    <property type="match status" value="2"/>
</dbReference>
<dbReference type="PANTHER" id="PTHR42784:SF1">
    <property type="entry name" value="PYRANOSE 2-OXIDASE"/>
    <property type="match status" value="1"/>
</dbReference>
<proteinExistence type="inferred from homology"/>
<comment type="cofactor">
    <cofactor evidence="1">
        <name>FAD</name>
        <dbReference type="ChEBI" id="CHEBI:57692"/>
    </cofactor>
</comment>
<name>A0A6L8LI88_9RHOB</name>
<keyword evidence="5" id="KW-0560">Oxidoreductase</keyword>
<dbReference type="RefSeq" id="WP_160973164.1">
    <property type="nucleotide sequence ID" value="NZ_WWEN01000003.1"/>
</dbReference>
<accession>A0A6L8LI88</accession>
<keyword evidence="4" id="KW-0274">FAD</keyword>
<evidence type="ECO:0000256" key="2">
    <source>
        <dbReference type="ARBA" id="ARBA00010790"/>
    </source>
</evidence>
<gene>
    <name evidence="8" type="ORF">GR167_09155</name>
</gene>
<dbReference type="GO" id="GO:0016614">
    <property type="term" value="F:oxidoreductase activity, acting on CH-OH group of donors"/>
    <property type="evidence" value="ECO:0007669"/>
    <property type="project" value="InterPro"/>
</dbReference>
<dbReference type="AlphaFoldDB" id="A0A6L8LI88"/>
<evidence type="ECO:0000259" key="6">
    <source>
        <dbReference type="Pfam" id="PF00732"/>
    </source>
</evidence>
<dbReference type="GO" id="GO:0050660">
    <property type="term" value="F:flavin adenine dinucleotide binding"/>
    <property type="evidence" value="ECO:0007669"/>
    <property type="project" value="InterPro"/>
</dbReference>
<dbReference type="Pfam" id="PF05199">
    <property type="entry name" value="GMC_oxred_C"/>
    <property type="match status" value="1"/>
</dbReference>
<evidence type="ECO:0000256" key="3">
    <source>
        <dbReference type="ARBA" id="ARBA00022630"/>
    </source>
</evidence>
<dbReference type="Proteomes" id="UP000479043">
    <property type="component" value="Unassembled WGS sequence"/>
</dbReference>
<dbReference type="EMBL" id="WWEN01000003">
    <property type="protein sequence ID" value="MYM55473.1"/>
    <property type="molecule type" value="Genomic_DNA"/>
</dbReference>
<evidence type="ECO:0000256" key="1">
    <source>
        <dbReference type="ARBA" id="ARBA00001974"/>
    </source>
</evidence>
<evidence type="ECO:0000313" key="9">
    <source>
        <dbReference type="Proteomes" id="UP000479043"/>
    </source>
</evidence>
<dbReference type="PANTHER" id="PTHR42784">
    <property type="entry name" value="PYRANOSE 2-OXIDASE"/>
    <property type="match status" value="1"/>
</dbReference>
<dbReference type="InterPro" id="IPR036188">
    <property type="entry name" value="FAD/NAD-bd_sf"/>
</dbReference>
<protein>
    <submittedName>
        <fullName evidence="8">FAD-binding protein</fullName>
    </submittedName>
</protein>
<comment type="caution">
    <text evidence="8">The sequence shown here is derived from an EMBL/GenBank/DDBJ whole genome shotgun (WGS) entry which is preliminary data.</text>
</comment>
<evidence type="ECO:0000259" key="7">
    <source>
        <dbReference type="Pfam" id="PF05199"/>
    </source>
</evidence>
<dbReference type="Pfam" id="PF00732">
    <property type="entry name" value="GMC_oxred_N"/>
    <property type="match status" value="1"/>
</dbReference>
<evidence type="ECO:0000313" key="8">
    <source>
        <dbReference type="EMBL" id="MYM55473.1"/>
    </source>
</evidence>
<dbReference type="SUPFAM" id="SSF51905">
    <property type="entry name" value="FAD/NAD(P)-binding domain"/>
    <property type="match status" value="1"/>
</dbReference>
<keyword evidence="9" id="KW-1185">Reference proteome</keyword>
<reference evidence="8 9" key="1">
    <citation type="submission" date="2020-01" db="EMBL/GenBank/DDBJ databases">
        <authorList>
            <person name="Chen S."/>
        </authorList>
    </citation>
    <scope>NUCLEOTIDE SEQUENCE [LARGE SCALE GENOMIC DNA]</scope>
    <source>
        <strain evidence="8 9">GS-10</strain>
    </source>
</reference>
<evidence type="ECO:0000256" key="4">
    <source>
        <dbReference type="ARBA" id="ARBA00022827"/>
    </source>
</evidence>
<feature type="domain" description="Glucose-methanol-choline oxidoreductase C-terminal" evidence="7">
    <location>
        <begin position="452"/>
        <end position="507"/>
    </location>
</feature>
<dbReference type="InterPro" id="IPR007867">
    <property type="entry name" value="GMC_OxRtase_C"/>
</dbReference>
<evidence type="ECO:0000256" key="5">
    <source>
        <dbReference type="ARBA" id="ARBA00023002"/>
    </source>
</evidence>
<sequence>MTLDDALGRDWDVIVIGTGIGGGVAGRRLAEHGLNVLFLEQGPAGYRAEQTALNPDMFDPVARRVRGAWPTPMQARIDGRDSVFFGPIGGGVGGSSVFYAATLERPAPHDLDDSAEKPHPTGGWPVGFAQMAGYFDQAEDMFHVAGDPDPLAVVPSRNLCDPAPMSAADDALKARLSANGLHPYQLHAALRRVEGCKNCLGFKCPKRCKMDGRSAGVEPALETGRAMVLDRCAVRRLIADGGRVAGVQAERDGQAVTLRAPVVVLAAGAFGSPRLLLASHPGGLANGSGMVGRNLMFHLNEMIAVWPGKAVAAGGSGKALGFRDLYHVEGDRLGMVQAMGIEVSYGEIVHYFNQLLDRSVLRRIKPLKQLTRIPALIAAKLFGTAQVFVGLMEDLPYPENRVVLDPDDADAIRFEYAISGEMRVRRRKFRRLIRTAFTGQRRMFLGFQPELNFGHPCGTLRFGNDPQTNVLNADCRAHELDNLYVTDASVFPTSMGVNPSLTIAANALRVADRIADQFERKADGAQ</sequence>
<keyword evidence="3" id="KW-0285">Flavoprotein</keyword>
<comment type="similarity">
    <text evidence="2">Belongs to the GMC oxidoreductase family.</text>
</comment>
<organism evidence="8 9">
    <name type="scientific">Thalassovita mangrovi</name>
    <dbReference type="NCBI Taxonomy" id="2692236"/>
    <lineage>
        <taxon>Bacteria</taxon>
        <taxon>Pseudomonadati</taxon>
        <taxon>Pseudomonadota</taxon>
        <taxon>Alphaproteobacteria</taxon>
        <taxon>Rhodobacterales</taxon>
        <taxon>Roseobacteraceae</taxon>
        <taxon>Thalassovita</taxon>
    </lineage>
</organism>
<feature type="domain" description="Glucose-methanol-choline oxidoreductase N-terminal" evidence="6">
    <location>
        <begin position="81"/>
        <end position="299"/>
    </location>
</feature>
<dbReference type="InterPro" id="IPR051473">
    <property type="entry name" value="P2Ox-like"/>
</dbReference>